<reference evidence="1" key="1">
    <citation type="submission" date="2014-09" db="EMBL/GenBank/DDBJ databases">
        <authorList>
            <person name="Magalhaes I.L.F."/>
            <person name="Oliveira U."/>
            <person name="Santos F.R."/>
            <person name="Vidigal T.H.D.A."/>
            <person name="Brescovit A.D."/>
            <person name="Santos A.J."/>
        </authorList>
    </citation>
    <scope>NUCLEOTIDE SEQUENCE</scope>
    <source>
        <tissue evidence="1">Shoot tissue taken approximately 20 cm above the soil surface</tissue>
    </source>
</reference>
<reference evidence="1" key="2">
    <citation type="journal article" date="2015" name="Data Brief">
        <title>Shoot transcriptome of the giant reed, Arundo donax.</title>
        <authorList>
            <person name="Barrero R.A."/>
            <person name="Guerrero F.D."/>
            <person name="Moolhuijzen P."/>
            <person name="Goolsby J.A."/>
            <person name="Tidwell J."/>
            <person name="Bellgard S.E."/>
            <person name="Bellgard M.I."/>
        </authorList>
    </citation>
    <scope>NUCLEOTIDE SEQUENCE</scope>
    <source>
        <tissue evidence="1">Shoot tissue taken approximately 20 cm above the soil surface</tissue>
    </source>
</reference>
<protein>
    <submittedName>
        <fullName evidence="1">Uncharacterized protein</fullName>
    </submittedName>
</protein>
<accession>A0A0A9GHN2</accession>
<dbReference type="EMBL" id="GBRH01177723">
    <property type="protein sequence ID" value="JAE20173.1"/>
    <property type="molecule type" value="Transcribed_RNA"/>
</dbReference>
<proteinExistence type="predicted"/>
<sequence>MAHINFHCSYMKKDMYSTARSLHRSKAKPQFSSGFPTSGETRRAASTAGLAINQHSFETIFRIRSSVNHTDFVSI</sequence>
<dbReference type="AlphaFoldDB" id="A0A0A9GHN2"/>
<name>A0A0A9GHN2_ARUDO</name>
<organism evidence="1">
    <name type="scientific">Arundo donax</name>
    <name type="common">Giant reed</name>
    <name type="synonym">Donax arundinaceus</name>
    <dbReference type="NCBI Taxonomy" id="35708"/>
    <lineage>
        <taxon>Eukaryota</taxon>
        <taxon>Viridiplantae</taxon>
        <taxon>Streptophyta</taxon>
        <taxon>Embryophyta</taxon>
        <taxon>Tracheophyta</taxon>
        <taxon>Spermatophyta</taxon>
        <taxon>Magnoliopsida</taxon>
        <taxon>Liliopsida</taxon>
        <taxon>Poales</taxon>
        <taxon>Poaceae</taxon>
        <taxon>PACMAD clade</taxon>
        <taxon>Arundinoideae</taxon>
        <taxon>Arundineae</taxon>
        <taxon>Arundo</taxon>
    </lineage>
</organism>
<evidence type="ECO:0000313" key="1">
    <source>
        <dbReference type="EMBL" id="JAE20173.1"/>
    </source>
</evidence>